<evidence type="ECO:0000313" key="2">
    <source>
        <dbReference type="EMBL" id="CUW07939.1"/>
    </source>
</evidence>
<reference evidence="3 4" key="1">
    <citation type="submission" date="2015-12" db="EMBL/GenBank/DDBJ databases">
        <authorList>
            <person name="Andreevskaya M."/>
        </authorList>
    </citation>
    <scope>NUCLEOTIDE SEQUENCE [LARGE SCALE GENOMIC DNA]</scope>
    <source>
        <strain evidence="1 4">KSL4-2</strain>
        <strain evidence="2 3">PL111</strain>
    </source>
</reference>
<comment type="caution">
    <text evidence="2">The sequence shown here is derived from an EMBL/GenBank/DDBJ whole genome shotgun (WGS) entry which is preliminary data.</text>
</comment>
<keyword evidence="4" id="KW-1185">Reference proteome</keyword>
<name>A0AAN2QUK8_9LACO</name>
<dbReference type="Proteomes" id="UP000198868">
    <property type="component" value="Unassembled WGS sequence"/>
</dbReference>
<organism evidence="2 3">
    <name type="scientific">Leuconostoc inhae</name>
    <dbReference type="NCBI Taxonomy" id="178001"/>
    <lineage>
        <taxon>Bacteria</taxon>
        <taxon>Bacillati</taxon>
        <taxon>Bacillota</taxon>
        <taxon>Bacilli</taxon>
        <taxon>Lactobacillales</taxon>
        <taxon>Lactobacillaceae</taxon>
        <taxon>Leuconostoc</taxon>
    </lineage>
</organism>
<dbReference type="EMBL" id="FBTB01000005">
    <property type="protein sequence ID" value="CUW04843.1"/>
    <property type="molecule type" value="Genomic_DNA"/>
</dbReference>
<dbReference type="Proteomes" id="UP000199047">
    <property type="component" value="Unassembled WGS sequence"/>
</dbReference>
<proteinExistence type="predicted"/>
<dbReference type="EMBL" id="FBTU01000012">
    <property type="protein sequence ID" value="CUW07939.1"/>
    <property type="molecule type" value="Genomic_DNA"/>
</dbReference>
<sequence length="87" mass="10041">MGKFSRFSNETMTDTEPTVLKHVVPPVIKDTKFKSIKIKEKNYKQLALLKAITGTSYIELFDLAVSRLVDEPEYSDTLKLMQNMKEK</sequence>
<evidence type="ECO:0000313" key="4">
    <source>
        <dbReference type="Proteomes" id="UP000199047"/>
    </source>
</evidence>
<evidence type="ECO:0000313" key="3">
    <source>
        <dbReference type="Proteomes" id="UP000198868"/>
    </source>
</evidence>
<dbReference type="AlphaFoldDB" id="A0AAN2QUK8"/>
<dbReference type="RefSeq" id="WP_089885743.1">
    <property type="nucleotide sequence ID" value="NZ_FBSX01000029.1"/>
</dbReference>
<accession>A0AAN2QUK8</accession>
<evidence type="ECO:0000313" key="1">
    <source>
        <dbReference type="EMBL" id="CUW04843.1"/>
    </source>
</evidence>
<protein>
    <submittedName>
        <fullName evidence="2">Uncharacterized protein</fullName>
    </submittedName>
</protein>
<gene>
    <name evidence="1" type="ORF">KSL4_0039</name>
    <name evidence="2" type="ORF">PL111_0733</name>
</gene>